<gene>
    <name evidence="3" type="ORF">BPSY_1799</name>
</gene>
<dbReference type="EMBL" id="JGZI01000010">
    <property type="protein sequence ID" value="KFI81391.1"/>
    <property type="molecule type" value="Genomic_DNA"/>
</dbReference>
<sequence length="279" mass="30444">MTNQSLSTASKPPAPLNDDELPFSERDSAHIPGHWLLARLGKRVLRPGGLELTRQMLAHAGLKDHDVVEFAPGLGATAAEILGHDPRTYVGVDEDPKAAAIVEGIVAGKGHCVTSKAQETGLDAGSADVVVGEAMLTMQGDRGKQQIIAEAARLLRPGGRYAIHELGLEPDDLDADTKTRIRKDLARAIKVNARPLTSSEWTALLEAEGFEVDWIDTAPMALLNVRRNVADEGVRGVLRILRNVMRDKAARERVLLMKQTFTRYKRYMNGIAIVAHKRS</sequence>
<protein>
    <submittedName>
        <fullName evidence="3">Methyltransferase</fullName>
    </submittedName>
</protein>
<proteinExistence type="predicted"/>
<feature type="compositionally biased region" description="Polar residues" evidence="1">
    <location>
        <begin position="1"/>
        <end position="10"/>
    </location>
</feature>
<evidence type="ECO:0000259" key="2">
    <source>
        <dbReference type="Pfam" id="PF08241"/>
    </source>
</evidence>
<dbReference type="InterPro" id="IPR013216">
    <property type="entry name" value="Methyltransf_11"/>
</dbReference>
<keyword evidence="4" id="KW-1185">Reference proteome</keyword>
<dbReference type="OrthoDB" id="9805171at2"/>
<accession>A0A087CDP1</accession>
<dbReference type="STRING" id="218140.BPSY_1799"/>
<dbReference type="eggNOG" id="COG0030">
    <property type="taxonomic scope" value="Bacteria"/>
</dbReference>
<keyword evidence="3" id="KW-0489">Methyltransferase</keyword>
<keyword evidence="3" id="KW-0808">Transferase</keyword>
<dbReference type="GeneID" id="98300993"/>
<dbReference type="Proteomes" id="UP000029050">
    <property type="component" value="Unassembled WGS sequence"/>
</dbReference>
<dbReference type="CDD" id="cd02440">
    <property type="entry name" value="AdoMet_MTases"/>
    <property type="match status" value="1"/>
</dbReference>
<evidence type="ECO:0000256" key="1">
    <source>
        <dbReference type="SAM" id="MobiDB-lite"/>
    </source>
</evidence>
<feature type="domain" description="Methyltransferase type 11" evidence="2">
    <location>
        <begin position="69"/>
        <end position="163"/>
    </location>
</feature>
<evidence type="ECO:0000313" key="3">
    <source>
        <dbReference type="EMBL" id="KFI81391.1"/>
    </source>
</evidence>
<organism evidence="3 4">
    <name type="scientific">Bifidobacterium psychraerophilum</name>
    <dbReference type="NCBI Taxonomy" id="218140"/>
    <lineage>
        <taxon>Bacteria</taxon>
        <taxon>Bacillati</taxon>
        <taxon>Actinomycetota</taxon>
        <taxon>Actinomycetes</taxon>
        <taxon>Bifidobacteriales</taxon>
        <taxon>Bifidobacteriaceae</taxon>
        <taxon>Bifidobacterium</taxon>
    </lineage>
</organism>
<reference evidence="3 4" key="1">
    <citation type="submission" date="2014-03" db="EMBL/GenBank/DDBJ databases">
        <title>Genomics of Bifidobacteria.</title>
        <authorList>
            <person name="Ventura M."/>
            <person name="Milani C."/>
            <person name="Lugli G.A."/>
        </authorList>
    </citation>
    <scope>NUCLEOTIDE SEQUENCE [LARGE SCALE GENOMIC DNA]</scope>
    <source>
        <strain evidence="3 4">LMG 21775</strain>
    </source>
</reference>
<evidence type="ECO:0000313" key="4">
    <source>
        <dbReference type="Proteomes" id="UP000029050"/>
    </source>
</evidence>
<dbReference type="GO" id="GO:0008757">
    <property type="term" value="F:S-adenosylmethionine-dependent methyltransferase activity"/>
    <property type="evidence" value="ECO:0007669"/>
    <property type="project" value="InterPro"/>
</dbReference>
<dbReference type="RefSeq" id="WP_051921886.1">
    <property type="nucleotide sequence ID" value="NZ_JGZI01000010.1"/>
</dbReference>
<dbReference type="InterPro" id="IPR029063">
    <property type="entry name" value="SAM-dependent_MTases_sf"/>
</dbReference>
<dbReference type="Gene3D" id="3.40.50.150">
    <property type="entry name" value="Vaccinia Virus protein VP39"/>
    <property type="match status" value="1"/>
</dbReference>
<name>A0A087CDP1_9BIFI</name>
<feature type="region of interest" description="Disordered" evidence="1">
    <location>
        <begin position="1"/>
        <end position="25"/>
    </location>
</feature>
<dbReference type="SUPFAM" id="SSF53335">
    <property type="entry name" value="S-adenosyl-L-methionine-dependent methyltransferases"/>
    <property type="match status" value="1"/>
</dbReference>
<dbReference type="GO" id="GO:0032259">
    <property type="term" value="P:methylation"/>
    <property type="evidence" value="ECO:0007669"/>
    <property type="project" value="UniProtKB-KW"/>
</dbReference>
<comment type="caution">
    <text evidence="3">The sequence shown here is derived from an EMBL/GenBank/DDBJ whole genome shotgun (WGS) entry which is preliminary data.</text>
</comment>
<dbReference type="AlphaFoldDB" id="A0A087CDP1"/>
<dbReference type="Pfam" id="PF08241">
    <property type="entry name" value="Methyltransf_11"/>
    <property type="match status" value="1"/>
</dbReference>